<feature type="compositionally biased region" description="Polar residues" evidence="1">
    <location>
        <begin position="569"/>
        <end position="586"/>
    </location>
</feature>
<organism evidence="2 3">
    <name type="scientific">Bimuria novae-zelandiae CBS 107.79</name>
    <dbReference type="NCBI Taxonomy" id="1447943"/>
    <lineage>
        <taxon>Eukaryota</taxon>
        <taxon>Fungi</taxon>
        <taxon>Dikarya</taxon>
        <taxon>Ascomycota</taxon>
        <taxon>Pezizomycotina</taxon>
        <taxon>Dothideomycetes</taxon>
        <taxon>Pleosporomycetidae</taxon>
        <taxon>Pleosporales</taxon>
        <taxon>Massarineae</taxon>
        <taxon>Didymosphaeriaceae</taxon>
        <taxon>Bimuria</taxon>
    </lineage>
</organism>
<proteinExistence type="predicted"/>
<feature type="region of interest" description="Disordered" evidence="1">
    <location>
        <begin position="347"/>
        <end position="373"/>
    </location>
</feature>
<evidence type="ECO:0000313" key="3">
    <source>
        <dbReference type="Proteomes" id="UP000800036"/>
    </source>
</evidence>
<evidence type="ECO:0000256" key="1">
    <source>
        <dbReference type="SAM" id="MobiDB-lite"/>
    </source>
</evidence>
<feature type="compositionally biased region" description="Basic and acidic residues" evidence="1">
    <location>
        <begin position="623"/>
        <end position="634"/>
    </location>
</feature>
<dbReference type="EMBL" id="ML976762">
    <property type="protein sequence ID" value="KAF1965419.1"/>
    <property type="molecule type" value="Genomic_DNA"/>
</dbReference>
<dbReference type="OrthoDB" id="3793408at2759"/>
<evidence type="ECO:0000313" key="2">
    <source>
        <dbReference type="EMBL" id="KAF1965419.1"/>
    </source>
</evidence>
<gene>
    <name evidence="2" type="ORF">BU23DRAFT_627529</name>
</gene>
<feature type="compositionally biased region" description="Basic and acidic residues" evidence="1">
    <location>
        <begin position="686"/>
        <end position="701"/>
    </location>
</feature>
<feature type="region of interest" description="Disordered" evidence="1">
    <location>
        <begin position="675"/>
        <end position="713"/>
    </location>
</feature>
<sequence>MSYPKVDPKHATHNLGFGIEHLMPAASCTAVMPTPDSTTAVPPRPNRLDTPLDISKMRKWTDYQMEQYDAAQSLFPSTGNYTGKPTVAESSYSVRQFIEDAVKFMSLAWRFSDQQKAAIVTRMCKYYERCLIKIESPSVYSWKVAIEHPHIKVVVRRFQEVFAKAAYTETRSTHPNITAEDIMDRCTVLHNRVSMLKMEPVPVSPFSTVSASSSVLSTFSTPASPQTPWTPSSSPPSSAMGSETPFGNLEFASGPVKQPLFGSVVSRSSGLQQPLSFPDLPQPNFANPDALAFSFGQPADPKHRRAQSIFDKIAPNIPAAASASPAENRDSLEVDTDDVSVAEIATQQSESGMPHHPDEQVSENEPVEASAPSEEQLVAKVQLVLQLESQFEYWEVLCAQKDARIAELEDQPLVDHPETTPKRGVPALELGQMNRFEQLKFYNDRIKRLEFNVDCTKLLSEMKQDRIERLEEENRIRRASQLEYEIKVLRIKQLKLMIGDREQEKARFSIRPAPAKLRVDSAWEPSFVSKNRSLFEARETDGTLGAVGYLYARKTDQEERQKITDPIASYSSQNQGIEVRDQNSNVEGIENEEDVANIDVEPRLEGSEMPIHSGPGEAEAETLEQHDSKKHQDQDESELPADDKMLEPQEDEMTSGSEVDIAATVSLMEIAPLAPKSSSEAAVDVTEYRSSPDHQFSKDAIPEEPSESAAANTNNLQEFGHDIDNEEPAERPGAVAFSEQNTEVVLQTLAEAPISLPPRPTLYGTSSRHAKRQSVLEIAQIFEQGNR</sequence>
<dbReference type="AlphaFoldDB" id="A0A6A5UNC5"/>
<dbReference type="Proteomes" id="UP000800036">
    <property type="component" value="Unassembled WGS sequence"/>
</dbReference>
<feature type="region of interest" description="Disordered" evidence="1">
    <location>
        <begin position="751"/>
        <end position="771"/>
    </location>
</feature>
<feature type="compositionally biased region" description="Low complexity" evidence="1">
    <location>
        <begin position="220"/>
        <end position="238"/>
    </location>
</feature>
<protein>
    <submittedName>
        <fullName evidence="2">Uncharacterized protein</fullName>
    </submittedName>
</protein>
<accession>A0A6A5UNC5</accession>
<feature type="region of interest" description="Disordered" evidence="1">
    <location>
        <begin position="557"/>
        <end position="641"/>
    </location>
</feature>
<feature type="region of interest" description="Disordered" evidence="1">
    <location>
        <begin position="220"/>
        <end position="251"/>
    </location>
</feature>
<reference evidence="2" key="1">
    <citation type="journal article" date="2020" name="Stud. Mycol.">
        <title>101 Dothideomycetes genomes: a test case for predicting lifestyles and emergence of pathogens.</title>
        <authorList>
            <person name="Haridas S."/>
            <person name="Albert R."/>
            <person name="Binder M."/>
            <person name="Bloem J."/>
            <person name="Labutti K."/>
            <person name="Salamov A."/>
            <person name="Andreopoulos B."/>
            <person name="Baker S."/>
            <person name="Barry K."/>
            <person name="Bills G."/>
            <person name="Bluhm B."/>
            <person name="Cannon C."/>
            <person name="Castanera R."/>
            <person name="Culley D."/>
            <person name="Daum C."/>
            <person name="Ezra D."/>
            <person name="Gonzalez J."/>
            <person name="Henrissat B."/>
            <person name="Kuo A."/>
            <person name="Liang C."/>
            <person name="Lipzen A."/>
            <person name="Lutzoni F."/>
            <person name="Magnuson J."/>
            <person name="Mondo S."/>
            <person name="Nolan M."/>
            <person name="Ohm R."/>
            <person name="Pangilinan J."/>
            <person name="Park H.-J."/>
            <person name="Ramirez L."/>
            <person name="Alfaro M."/>
            <person name="Sun H."/>
            <person name="Tritt A."/>
            <person name="Yoshinaga Y."/>
            <person name="Zwiers L.-H."/>
            <person name="Turgeon B."/>
            <person name="Goodwin S."/>
            <person name="Spatafora J."/>
            <person name="Crous P."/>
            <person name="Grigoriev I."/>
        </authorList>
    </citation>
    <scope>NUCLEOTIDE SEQUENCE</scope>
    <source>
        <strain evidence="2">CBS 107.79</strain>
    </source>
</reference>
<keyword evidence="3" id="KW-1185">Reference proteome</keyword>
<name>A0A6A5UNC5_9PLEO</name>